<name>A0ABW7QLL0_9ACTN</name>
<keyword evidence="4" id="KW-1185">Reference proteome</keyword>
<dbReference type="PROSITE" id="PS51257">
    <property type="entry name" value="PROKAR_LIPOPROTEIN"/>
    <property type="match status" value="1"/>
</dbReference>
<gene>
    <name evidence="3" type="ORF">ACH4F9_04445</name>
</gene>
<protein>
    <recommendedName>
        <fullName evidence="5">Small secreted protein</fullName>
    </recommendedName>
</protein>
<evidence type="ECO:0000256" key="1">
    <source>
        <dbReference type="SAM" id="MobiDB-lite"/>
    </source>
</evidence>
<comment type="caution">
    <text evidence="3">The sequence shown here is derived from an EMBL/GenBank/DDBJ whole genome shotgun (WGS) entry which is preliminary data.</text>
</comment>
<feature type="chain" id="PRO_5046088356" description="Small secreted protein" evidence="2">
    <location>
        <begin position="24"/>
        <end position="193"/>
    </location>
</feature>
<dbReference type="RefSeq" id="WP_397707749.1">
    <property type="nucleotide sequence ID" value="NZ_JBIRGN010000001.1"/>
</dbReference>
<organism evidence="3 4">
    <name type="scientific">Streptomyces longisporoflavus</name>
    <dbReference type="NCBI Taxonomy" id="28044"/>
    <lineage>
        <taxon>Bacteria</taxon>
        <taxon>Bacillati</taxon>
        <taxon>Actinomycetota</taxon>
        <taxon>Actinomycetes</taxon>
        <taxon>Kitasatosporales</taxon>
        <taxon>Streptomycetaceae</taxon>
        <taxon>Streptomyces</taxon>
    </lineage>
</organism>
<evidence type="ECO:0000313" key="3">
    <source>
        <dbReference type="EMBL" id="MFH8544246.1"/>
    </source>
</evidence>
<feature type="region of interest" description="Disordered" evidence="1">
    <location>
        <begin position="149"/>
        <end position="168"/>
    </location>
</feature>
<evidence type="ECO:0008006" key="5">
    <source>
        <dbReference type="Google" id="ProtNLM"/>
    </source>
</evidence>
<reference evidence="3 4" key="1">
    <citation type="submission" date="2024-10" db="EMBL/GenBank/DDBJ databases">
        <title>The Natural Products Discovery Center: Release of the First 8490 Sequenced Strains for Exploring Actinobacteria Biosynthetic Diversity.</title>
        <authorList>
            <person name="Kalkreuter E."/>
            <person name="Kautsar S.A."/>
            <person name="Yang D."/>
            <person name="Bader C.D."/>
            <person name="Teijaro C.N."/>
            <person name="Fluegel L."/>
            <person name="Davis C.M."/>
            <person name="Simpson J.R."/>
            <person name="Lauterbach L."/>
            <person name="Steele A.D."/>
            <person name="Gui C."/>
            <person name="Meng S."/>
            <person name="Li G."/>
            <person name="Viehrig K."/>
            <person name="Ye F."/>
            <person name="Su P."/>
            <person name="Kiefer A.F."/>
            <person name="Nichols A."/>
            <person name="Cepeda A.J."/>
            <person name="Yan W."/>
            <person name="Fan B."/>
            <person name="Jiang Y."/>
            <person name="Adhikari A."/>
            <person name="Zheng C.-J."/>
            <person name="Schuster L."/>
            <person name="Cowan T.M."/>
            <person name="Smanski M.J."/>
            <person name="Chevrette M.G."/>
            <person name="De Carvalho L.P.S."/>
            <person name="Shen B."/>
        </authorList>
    </citation>
    <scope>NUCLEOTIDE SEQUENCE [LARGE SCALE GENOMIC DNA]</scope>
    <source>
        <strain evidence="3 4">NPDC017990</strain>
    </source>
</reference>
<evidence type="ECO:0000256" key="2">
    <source>
        <dbReference type="SAM" id="SignalP"/>
    </source>
</evidence>
<dbReference type="EMBL" id="JBIRGQ010000001">
    <property type="protein sequence ID" value="MFH8544246.1"/>
    <property type="molecule type" value="Genomic_DNA"/>
</dbReference>
<dbReference type="Proteomes" id="UP001610818">
    <property type="component" value="Unassembled WGS sequence"/>
</dbReference>
<accession>A0ABW7QLL0</accession>
<feature type="signal peptide" evidence="2">
    <location>
        <begin position="1"/>
        <end position="23"/>
    </location>
</feature>
<sequence length="193" mass="20231">MKNTRRKRRTAALLSATLGVAVAAVMSGCSSRVDDGPQVDWASDVCDSVRDVGAELTLPTADQKDAKKYHTQVVTFMEALDRQLGALEAKMRQDGAPPVDGGDATYKKALKNLRTARTSLAGTTSQLKKAKVSDEKSLEAALKKAGEGMDKAGGYQGPAHDFRAAPALKQAFDKAPECENLPGTAPSAAPSAG</sequence>
<feature type="region of interest" description="Disordered" evidence="1">
    <location>
        <begin position="173"/>
        <end position="193"/>
    </location>
</feature>
<evidence type="ECO:0000313" key="4">
    <source>
        <dbReference type="Proteomes" id="UP001610818"/>
    </source>
</evidence>
<proteinExistence type="predicted"/>
<keyword evidence="2" id="KW-0732">Signal</keyword>